<name>A0A0T7FQX8_NEOGA</name>
<evidence type="ECO:0000313" key="2">
    <source>
        <dbReference type="EMBL" id="CDZ37422.1"/>
    </source>
</evidence>
<sequence>MHFLKPTKRFKRWLAIIFVILAVPAGCNLLLFPKISDFNYRLTLNFEDGNRQFSETGVSRAILTRQWCPLSGMSCVSSSFRGEAIPVQFSNGSWVFVLMGALGPHSERIHAFTGYLLQDHLWRLNGHSRNYELNSTPGISWQLPREDFPGIIFFSDLTNPRTAKWVNPDSIGGVVAPLSGETIRLLSVTAEVTTEPVTWKLEKLLPWLANAERRDGSDGSENVLTREMDPGFLWYMLKR</sequence>
<evidence type="ECO:0000256" key="1">
    <source>
        <dbReference type="SAM" id="Phobius"/>
    </source>
</evidence>
<dbReference type="AlphaFoldDB" id="A0A0T7FQX8"/>
<organism evidence="2 3">
    <name type="scientific">Neorhizobium galegae bv. officinalis</name>
    <dbReference type="NCBI Taxonomy" id="323656"/>
    <lineage>
        <taxon>Bacteria</taxon>
        <taxon>Pseudomonadati</taxon>
        <taxon>Pseudomonadota</taxon>
        <taxon>Alphaproteobacteria</taxon>
        <taxon>Hyphomicrobiales</taxon>
        <taxon>Rhizobiaceae</taxon>
        <taxon>Rhizobium/Agrobacterium group</taxon>
        <taxon>Neorhizobium</taxon>
    </lineage>
</organism>
<reference evidence="2 3" key="1">
    <citation type="submission" date="2014-08" db="EMBL/GenBank/DDBJ databases">
        <authorList>
            <person name="Chen Y.-H."/>
        </authorList>
    </citation>
    <scope>NUCLEOTIDE SEQUENCE [LARGE SCALE GENOMIC DNA]</scope>
</reference>
<dbReference type="Proteomes" id="UP000046176">
    <property type="component" value="Unassembled WGS sequence"/>
</dbReference>
<gene>
    <name evidence="2" type="ORF">NGAL_HAMBI1145_38680</name>
</gene>
<feature type="transmembrane region" description="Helical" evidence="1">
    <location>
        <begin position="12"/>
        <end position="32"/>
    </location>
</feature>
<keyword evidence="1" id="KW-0812">Transmembrane</keyword>
<protein>
    <submittedName>
        <fullName evidence="2">Uncharacterized protein</fullName>
    </submittedName>
</protein>
<keyword evidence="1" id="KW-1133">Transmembrane helix</keyword>
<keyword evidence="1" id="KW-0472">Membrane</keyword>
<proteinExistence type="predicted"/>
<evidence type="ECO:0000313" key="3">
    <source>
        <dbReference type="Proteomes" id="UP000046176"/>
    </source>
</evidence>
<dbReference type="EMBL" id="CCRH01000010">
    <property type="protein sequence ID" value="CDZ37422.1"/>
    <property type="molecule type" value="Genomic_DNA"/>
</dbReference>
<accession>A0A0T7FQX8</accession>
<dbReference type="RefSeq" id="WP_172745614.1">
    <property type="nucleotide sequence ID" value="NZ_CCRH01000010.1"/>
</dbReference>